<evidence type="ECO:0000259" key="1">
    <source>
        <dbReference type="SMART" id="SM00856"/>
    </source>
</evidence>
<evidence type="ECO:0000313" key="3">
    <source>
        <dbReference type="Proteomes" id="UP001642487"/>
    </source>
</evidence>
<accession>A0ABP0Z5U1</accession>
<dbReference type="NCBIfam" id="TIGR01614">
    <property type="entry name" value="PME_inhib"/>
    <property type="match status" value="1"/>
</dbReference>
<dbReference type="Gene3D" id="1.20.140.40">
    <property type="entry name" value="Invertase/pectin methylesterase inhibitor family protein"/>
    <property type="match status" value="1"/>
</dbReference>
<proteinExistence type="predicted"/>
<dbReference type="Pfam" id="PF04043">
    <property type="entry name" value="PMEI"/>
    <property type="match status" value="1"/>
</dbReference>
<organism evidence="2 3">
    <name type="scientific">Citrullus colocynthis</name>
    <name type="common">colocynth</name>
    <dbReference type="NCBI Taxonomy" id="252529"/>
    <lineage>
        <taxon>Eukaryota</taxon>
        <taxon>Viridiplantae</taxon>
        <taxon>Streptophyta</taxon>
        <taxon>Embryophyta</taxon>
        <taxon>Tracheophyta</taxon>
        <taxon>Spermatophyta</taxon>
        <taxon>Magnoliopsida</taxon>
        <taxon>eudicotyledons</taxon>
        <taxon>Gunneridae</taxon>
        <taxon>Pentapetalae</taxon>
        <taxon>rosids</taxon>
        <taxon>fabids</taxon>
        <taxon>Cucurbitales</taxon>
        <taxon>Cucurbitaceae</taxon>
        <taxon>Benincaseae</taxon>
        <taxon>Citrullus</taxon>
    </lineage>
</organism>
<dbReference type="SMART" id="SM00856">
    <property type="entry name" value="PMEI"/>
    <property type="match status" value="1"/>
</dbReference>
<name>A0ABP0Z5U1_9ROSI</name>
<gene>
    <name evidence="2" type="ORF">CITCOLO1_LOCUS19545</name>
</gene>
<dbReference type="SUPFAM" id="SSF101148">
    <property type="entry name" value="Plant invertase/pectin methylesterase inhibitor"/>
    <property type="match status" value="1"/>
</dbReference>
<feature type="domain" description="Pectinesterase inhibitor" evidence="1">
    <location>
        <begin position="9"/>
        <end position="158"/>
    </location>
</feature>
<dbReference type="EMBL" id="OZ021742">
    <property type="protein sequence ID" value="CAK9327175.1"/>
    <property type="molecule type" value="Genomic_DNA"/>
</dbReference>
<reference evidence="2 3" key="1">
    <citation type="submission" date="2024-03" db="EMBL/GenBank/DDBJ databases">
        <authorList>
            <person name="Gkanogiannis A."/>
            <person name="Becerra Lopez-Lavalle L."/>
        </authorList>
    </citation>
    <scope>NUCLEOTIDE SEQUENCE [LARGE SCALE GENOMIC DNA]</scope>
</reference>
<protein>
    <recommendedName>
        <fullName evidence="1">Pectinesterase inhibitor domain-containing protein</fullName>
    </recommendedName>
</protein>
<dbReference type="InterPro" id="IPR006501">
    <property type="entry name" value="Pectinesterase_inhib_dom"/>
</dbReference>
<sequence>MVKADQNAGINNFVNLTCNRTIELKNLCLSHINSDPRDDLKTSLTGFLTIFVNHSITDINNDILFLKKELDSNKIGHDTKDMYIGCSDNYVMGLGDLQETLQKLQKKGSVDVFYSLITQTYDLLTGCMEDFEGISIIPPEWQSRYKASYALLDLSLSMINLIKCNSPQACNK</sequence>
<keyword evidence="3" id="KW-1185">Reference proteome</keyword>
<dbReference type="Proteomes" id="UP001642487">
    <property type="component" value="Chromosome 8"/>
</dbReference>
<dbReference type="InterPro" id="IPR035513">
    <property type="entry name" value="Invertase/methylesterase_inhib"/>
</dbReference>
<evidence type="ECO:0000313" key="2">
    <source>
        <dbReference type="EMBL" id="CAK9327175.1"/>
    </source>
</evidence>